<evidence type="ECO:0000313" key="1">
    <source>
        <dbReference type="EMBL" id="SHF59127.1"/>
    </source>
</evidence>
<dbReference type="PANTHER" id="PTHR34817:SF1">
    <property type="entry name" value="NUCLEOTIDYLTRANSFERASE"/>
    <property type="match status" value="1"/>
</dbReference>
<evidence type="ECO:0000313" key="2">
    <source>
        <dbReference type="Proteomes" id="UP000184245"/>
    </source>
</evidence>
<organism evidence="1 2">
    <name type="scientific">Lactonifactor longoviformis DSM 17459</name>
    <dbReference type="NCBI Taxonomy" id="1122155"/>
    <lineage>
        <taxon>Bacteria</taxon>
        <taxon>Bacillati</taxon>
        <taxon>Bacillota</taxon>
        <taxon>Clostridia</taxon>
        <taxon>Eubacteriales</taxon>
        <taxon>Clostridiaceae</taxon>
        <taxon>Lactonifactor</taxon>
    </lineage>
</organism>
<dbReference type="PANTHER" id="PTHR34817">
    <property type="entry name" value="NUCLEOTIDYLTRANSFERASE"/>
    <property type="match status" value="1"/>
</dbReference>
<dbReference type="RefSeq" id="WP_072854831.1">
    <property type="nucleotide sequence ID" value="NZ_FQVI01000048.1"/>
</dbReference>
<dbReference type="AlphaFoldDB" id="A0A1M5CX09"/>
<reference evidence="1 2" key="1">
    <citation type="submission" date="2016-11" db="EMBL/GenBank/DDBJ databases">
        <authorList>
            <person name="Jaros S."/>
            <person name="Januszkiewicz K."/>
            <person name="Wedrychowicz H."/>
        </authorList>
    </citation>
    <scope>NUCLEOTIDE SEQUENCE [LARGE SCALE GENOMIC DNA]</scope>
    <source>
        <strain evidence="1 2">DSM 17459</strain>
    </source>
</reference>
<dbReference type="InterPro" id="IPR018775">
    <property type="entry name" value="RlaP"/>
</dbReference>
<accession>A0A1M5CX09</accession>
<dbReference type="STRING" id="1122155.SAMN02745158_04326"/>
<name>A0A1M5CX09_9CLOT</name>
<keyword evidence="2" id="KW-1185">Reference proteome</keyword>
<dbReference type="OrthoDB" id="569183at2"/>
<protein>
    <recommendedName>
        <fullName evidence="3">Nucleotidyltransferase</fullName>
    </recommendedName>
</protein>
<gene>
    <name evidence="1" type="ORF">SAMN02745158_04326</name>
</gene>
<proteinExistence type="predicted"/>
<dbReference type="Pfam" id="PF10127">
    <property type="entry name" value="RlaP"/>
    <property type="match status" value="1"/>
</dbReference>
<dbReference type="EMBL" id="FQVI01000048">
    <property type="protein sequence ID" value="SHF59127.1"/>
    <property type="molecule type" value="Genomic_DNA"/>
</dbReference>
<sequence>MNRNGKPDKFLLDNQDYNFIKNDKHLGKHVILLGLAGSYSYGTNNENSDIDIRGIALNQKSDLIGMTNFEQYVDQKTDTTIYSFRKIITLLLNCNPNTIELLGLNPEHYLYLNQIGEELLANRSLFLSKRAVHSFGGYADAQLRRLQNALARDSYPQQEKELHIFHSVRNAMHEFQSRYSSFENGSLNLYIDVSGNPQLETEIFVDADLRHYPLRDYKNIWAEMNNIVRDYDKIGKRNRKKDDNHLNKHAMHLIRLFLMAIDILEKGEIHTYREQERHLLLSIRNGEFQKEDGTFRTEFYEMLTGYEKALERAARETALPDEPDREAVEAFVMRVNRKVVTDEI</sequence>
<evidence type="ECO:0008006" key="3">
    <source>
        <dbReference type="Google" id="ProtNLM"/>
    </source>
</evidence>
<dbReference type="Proteomes" id="UP000184245">
    <property type="component" value="Unassembled WGS sequence"/>
</dbReference>